<feature type="region of interest" description="Disordered" evidence="5">
    <location>
        <begin position="1"/>
        <end position="27"/>
    </location>
</feature>
<accession>A0AAC8YGA6</accession>
<evidence type="ECO:0000313" key="9">
    <source>
        <dbReference type="Proteomes" id="UP000075221"/>
    </source>
</evidence>
<reference evidence="8 10" key="1">
    <citation type="journal article" date="2016" name="Plant Dis.">
        <title>Improved production of propionic acid using genome shuffling.</title>
        <authorList>
            <person name="Luna-Flores C.H."/>
            <person name="Palfreyman R.W."/>
            <person name="Kromer J.O."/>
            <person name="Nielsen L.K."/>
            <person name="Marcellin E."/>
        </authorList>
    </citation>
    <scope>NUCLEOTIDE SEQUENCE [LARGE SCALE GENOMIC DNA]</scope>
    <source>
        <strain evidence="8 10">F3E8</strain>
    </source>
</reference>
<reference evidence="7 9" key="2">
    <citation type="submission" date="2016-02" db="EMBL/GenBank/DDBJ databases">
        <title>Complete Genome Sequence of Propionibacterium acidipropionici ATCC 55737.</title>
        <authorList>
            <person name="Luna Flores C.H."/>
            <person name="Nielsen L.K."/>
            <person name="Marcellin E."/>
        </authorList>
    </citation>
    <scope>NUCLEOTIDE SEQUENCE [LARGE SCALE GENOMIC DNA]</scope>
    <source>
        <strain evidence="7 9">ATCC 55737</strain>
    </source>
</reference>
<dbReference type="InterPro" id="IPR050109">
    <property type="entry name" value="HTH-type_TetR-like_transc_reg"/>
</dbReference>
<gene>
    <name evidence="8" type="ORF">A8L58_12405</name>
    <name evidence="7" type="ORF">AXH35_10965</name>
</gene>
<dbReference type="PANTHER" id="PTHR30055">
    <property type="entry name" value="HTH-TYPE TRANSCRIPTIONAL REGULATOR RUTR"/>
    <property type="match status" value="1"/>
</dbReference>
<keyword evidence="1" id="KW-0805">Transcription regulation</keyword>
<keyword evidence="3" id="KW-0804">Transcription</keyword>
<evidence type="ECO:0000256" key="3">
    <source>
        <dbReference type="ARBA" id="ARBA00023163"/>
    </source>
</evidence>
<evidence type="ECO:0000313" key="10">
    <source>
        <dbReference type="Proteomes" id="UP000178666"/>
    </source>
</evidence>
<keyword evidence="2 4" id="KW-0238">DNA-binding</keyword>
<dbReference type="Proteomes" id="UP000178666">
    <property type="component" value="Chromosome"/>
</dbReference>
<feature type="compositionally biased region" description="Basic and acidic residues" evidence="5">
    <location>
        <begin position="12"/>
        <end position="21"/>
    </location>
</feature>
<dbReference type="RefSeq" id="WP_062819863.1">
    <property type="nucleotide sequence ID" value="NZ_CP014352.1"/>
</dbReference>
<dbReference type="EMBL" id="CP015970">
    <property type="protein sequence ID" value="AOZ47344.1"/>
    <property type="molecule type" value="Genomic_DNA"/>
</dbReference>
<organism evidence="7 9">
    <name type="scientific">Acidipropionibacterium acidipropionici</name>
    <dbReference type="NCBI Taxonomy" id="1748"/>
    <lineage>
        <taxon>Bacteria</taxon>
        <taxon>Bacillati</taxon>
        <taxon>Actinomycetota</taxon>
        <taxon>Actinomycetes</taxon>
        <taxon>Propionibacteriales</taxon>
        <taxon>Propionibacteriaceae</taxon>
        <taxon>Acidipropionibacterium</taxon>
    </lineage>
</organism>
<dbReference type="SUPFAM" id="SSF46689">
    <property type="entry name" value="Homeodomain-like"/>
    <property type="match status" value="1"/>
</dbReference>
<feature type="DNA-binding region" description="H-T-H motif" evidence="4">
    <location>
        <begin position="49"/>
        <end position="68"/>
    </location>
</feature>
<evidence type="ECO:0000256" key="5">
    <source>
        <dbReference type="SAM" id="MobiDB-lite"/>
    </source>
</evidence>
<evidence type="ECO:0000256" key="2">
    <source>
        <dbReference type="ARBA" id="ARBA00023125"/>
    </source>
</evidence>
<dbReference type="AlphaFoldDB" id="A0AAC8YGA6"/>
<sequence length="199" mass="21179">MGAREPAAASTSDRREEGGLRERKKRRTRATIHAAALGLALERGLDQVTVEEISAGADISVRTFFNYFPSKTAAVLGVTVDPLGDEDRDHFLAGAGNPVGDLCGLLVSHVTVPADLGALRRLVAERPELVDDVGPQMSAIRKDLTALTARRTGDERTAELAVSLVLTAFGVTIHSESGAVDDLAATLRRTVREIGELAR</sequence>
<keyword evidence="10" id="KW-1185">Reference proteome</keyword>
<dbReference type="GO" id="GO:0003700">
    <property type="term" value="F:DNA-binding transcription factor activity"/>
    <property type="evidence" value="ECO:0007669"/>
    <property type="project" value="TreeGrafter"/>
</dbReference>
<evidence type="ECO:0000313" key="7">
    <source>
        <dbReference type="EMBL" id="AMS05880.1"/>
    </source>
</evidence>
<dbReference type="Proteomes" id="UP000075221">
    <property type="component" value="Chromosome"/>
</dbReference>
<proteinExistence type="predicted"/>
<evidence type="ECO:0000256" key="1">
    <source>
        <dbReference type="ARBA" id="ARBA00023015"/>
    </source>
</evidence>
<dbReference type="InterPro" id="IPR001647">
    <property type="entry name" value="HTH_TetR"/>
</dbReference>
<dbReference type="Pfam" id="PF00440">
    <property type="entry name" value="TetR_N"/>
    <property type="match status" value="1"/>
</dbReference>
<dbReference type="PROSITE" id="PS50977">
    <property type="entry name" value="HTH_TETR_2"/>
    <property type="match status" value="1"/>
</dbReference>
<feature type="domain" description="HTH tetR-type" evidence="6">
    <location>
        <begin position="26"/>
        <end position="86"/>
    </location>
</feature>
<protein>
    <recommendedName>
        <fullName evidence="6">HTH tetR-type domain-containing protein</fullName>
    </recommendedName>
</protein>
<evidence type="ECO:0000256" key="4">
    <source>
        <dbReference type="PROSITE-ProRule" id="PRU00335"/>
    </source>
</evidence>
<dbReference type="InterPro" id="IPR009057">
    <property type="entry name" value="Homeodomain-like_sf"/>
</dbReference>
<dbReference type="Gene3D" id="1.10.357.10">
    <property type="entry name" value="Tetracycline Repressor, domain 2"/>
    <property type="match status" value="1"/>
</dbReference>
<evidence type="ECO:0000259" key="6">
    <source>
        <dbReference type="PROSITE" id="PS50977"/>
    </source>
</evidence>
<dbReference type="EMBL" id="CP014352">
    <property type="protein sequence ID" value="AMS05880.1"/>
    <property type="molecule type" value="Genomic_DNA"/>
</dbReference>
<dbReference type="PANTHER" id="PTHR30055:SF234">
    <property type="entry name" value="HTH-TYPE TRANSCRIPTIONAL REGULATOR BETI"/>
    <property type="match status" value="1"/>
</dbReference>
<dbReference type="GO" id="GO:0000976">
    <property type="term" value="F:transcription cis-regulatory region binding"/>
    <property type="evidence" value="ECO:0007669"/>
    <property type="project" value="TreeGrafter"/>
</dbReference>
<name>A0AAC8YGA6_9ACTN</name>
<evidence type="ECO:0000313" key="8">
    <source>
        <dbReference type="EMBL" id="AOZ47344.1"/>
    </source>
</evidence>